<feature type="transmembrane region" description="Helical" evidence="10">
    <location>
        <begin position="256"/>
        <end position="282"/>
    </location>
</feature>
<feature type="transmembrane region" description="Helical" evidence="10">
    <location>
        <begin position="66"/>
        <end position="84"/>
    </location>
</feature>
<dbReference type="Pfam" id="PF12399">
    <property type="entry name" value="BCA_ABC_TP_C"/>
    <property type="match status" value="1"/>
</dbReference>
<dbReference type="GO" id="GO:1903805">
    <property type="term" value="P:L-valine import across plasma membrane"/>
    <property type="evidence" value="ECO:0007669"/>
    <property type="project" value="TreeGrafter"/>
</dbReference>
<evidence type="ECO:0000256" key="2">
    <source>
        <dbReference type="ARBA" id="ARBA00022448"/>
    </source>
</evidence>
<reference evidence="13" key="1">
    <citation type="submission" date="2016-10" db="EMBL/GenBank/DDBJ databases">
        <authorList>
            <person name="Varghese N."/>
            <person name="Submissions S."/>
        </authorList>
    </citation>
    <scope>NUCLEOTIDE SEQUENCE [LARGE SCALE GENOMIC DNA]</scope>
    <source>
        <strain evidence="13">DSM 10146</strain>
    </source>
</reference>
<keyword evidence="3" id="KW-1003">Cell membrane</keyword>
<feature type="transmembrane region" description="Helical" evidence="10">
    <location>
        <begin position="104"/>
        <end position="126"/>
    </location>
</feature>
<dbReference type="PROSITE" id="PS00211">
    <property type="entry name" value="ABC_TRANSPORTER_1"/>
    <property type="match status" value="1"/>
</dbReference>
<feature type="region of interest" description="Disordered" evidence="9">
    <location>
        <begin position="587"/>
        <end position="609"/>
    </location>
</feature>
<keyword evidence="4 10" id="KW-0812">Transmembrane</keyword>
<dbReference type="InterPro" id="IPR017871">
    <property type="entry name" value="ABC_transporter-like_CS"/>
</dbReference>
<keyword evidence="13" id="KW-1185">Reference proteome</keyword>
<evidence type="ECO:0000256" key="9">
    <source>
        <dbReference type="SAM" id="MobiDB-lite"/>
    </source>
</evidence>
<dbReference type="InterPro" id="IPR043428">
    <property type="entry name" value="LivM-like"/>
</dbReference>
<keyword evidence="5" id="KW-0547">Nucleotide-binding</keyword>
<dbReference type="InterPro" id="IPR003593">
    <property type="entry name" value="AAA+_ATPase"/>
</dbReference>
<keyword evidence="7 10" id="KW-1133">Transmembrane helix</keyword>
<dbReference type="OrthoDB" id="9806149at2"/>
<dbReference type="PANTHER" id="PTHR45772">
    <property type="entry name" value="CONSERVED COMPONENT OF ABC TRANSPORTER FOR NATURAL AMINO ACIDS-RELATED"/>
    <property type="match status" value="1"/>
</dbReference>
<dbReference type="Proteomes" id="UP000198994">
    <property type="component" value="Unassembled WGS sequence"/>
</dbReference>
<proteinExistence type="predicted"/>
<dbReference type="GO" id="GO:0016887">
    <property type="term" value="F:ATP hydrolysis activity"/>
    <property type="evidence" value="ECO:0007669"/>
    <property type="project" value="InterPro"/>
</dbReference>
<feature type="domain" description="ABC transporter" evidence="11">
    <location>
        <begin position="357"/>
        <end position="589"/>
    </location>
</feature>
<sequence>MLTASPRNMAIALAAAAAFVIVAALVASGLGAASERVLSVFFISLIAVVGIGIYSGNSGVLSFGHLSFMAVGAYVSALLTLPAAMKAATLPKLPAWLAATELGLFPAILVAIVVTCAFALVVGLAVGRLDGSAATIATLGLLIITHGVIIGWRDVTRGSGTFFGVPRETSLWVAAGWCIAALVVARLYRDSVSGLRLRASRENAIAAGAVGVDMKRERLISWILSAAVMAVSGALIAHFLGAFSPKKFYFVDTFQLLAMLIVGGMTTVTGAVTGAVTITVVTEVLRRFESGFDIGAFTVPQVFGTTQIGIALIILFAMFRKAEGLAGLKEWEERVFTRRGAEKTAATLPAVSDRSALTAEHMTMRFGGLTAVNDVSVTLRPGEIVGLIGPNGSGKTTLLNMLSGVLEPTEGTSRLGETKLDGLPTHRIAELGIARTFQNIRLFPSLTVEQNVLVAGLSTGSGEDARARAEAALARLGVAGHADKDAGTFSYGDQRRIEIARALACQPKLLFLDEPAAGMNREETDALMETLRGLTRELGIGILLVDHDLKLINSLCDRILVLNEGRLIASGAPAEIRRDPAVIEAYLGTSQTQDDPAEPGHQPTEENDP</sequence>
<keyword evidence="8 10" id="KW-0472">Membrane</keyword>
<name>A0A1G7GUL0_9RHOB</name>
<evidence type="ECO:0000256" key="4">
    <source>
        <dbReference type="ARBA" id="ARBA00022692"/>
    </source>
</evidence>
<dbReference type="SUPFAM" id="SSF52540">
    <property type="entry name" value="P-loop containing nucleoside triphosphate hydrolases"/>
    <property type="match status" value="1"/>
</dbReference>
<keyword evidence="2" id="KW-0813">Transport</keyword>
<dbReference type="InterPro" id="IPR001851">
    <property type="entry name" value="ABC_transp_permease"/>
</dbReference>
<dbReference type="PROSITE" id="PS50893">
    <property type="entry name" value="ABC_TRANSPORTER_2"/>
    <property type="match status" value="1"/>
</dbReference>
<feature type="transmembrane region" description="Helical" evidence="10">
    <location>
        <begin position="222"/>
        <end position="244"/>
    </location>
</feature>
<dbReference type="GO" id="GO:0015188">
    <property type="term" value="F:L-isoleucine transmembrane transporter activity"/>
    <property type="evidence" value="ECO:0007669"/>
    <property type="project" value="TreeGrafter"/>
</dbReference>
<dbReference type="SMART" id="SM00382">
    <property type="entry name" value="AAA"/>
    <property type="match status" value="1"/>
</dbReference>
<accession>A0A1G7GUL0</accession>
<dbReference type="RefSeq" id="WP_089960745.1">
    <property type="nucleotide sequence ID" value="NZ_FNAV01000009.1"/>
</dbReference>
<dbReference type="Pfam" id="PF00005">
    <property type="entry name" value="ABC_tran"/>
    <property type="match status" value="1"/>
</dbReference>
<comment type="subcellular location">
    <subcellularLocation>
        <location evidence="1">Cell membrane</location>
        <topology evidence="1">Multi-pass membrane protein</topology>
    </subcellularLocation>
</comment>
<protein>
    <submittedName>
        <fullName evidence="12">Branched-chain amino acid transport system permease protein</fullName>
    </submittedName>
</protein>
<dbReference type="InterPro" id="IPR051120">
    <property type="entry name" value="ABC_AA/LPS_Transport"/>
</dbReference>
<dbReference type="FunFam" id="3.40.50.300:FF:000421">
    <property type="entry name" value="Branched-chain amino acid ABC transporter ATP-binding protein"/>
    <property type="match status" value="1"/>
</dbReference>
<dbReference type="CDD" id="cd06581">
    <property type="entry name" value="TM_PBP1_LivM_like"/>
    <property type="match status" value="1"/>
</dbReference>
<dbReference type="GO" id="GO:0005886">
    <property type="term" value="C:plasma membrane"/>
    <property type="evidence" value="ECO:0007669"/>
    <property type="project" value="UniProtKB-SubCell"/>
</dbReference>
<evidence type="ECO:0000313" key="12">
    <source>
        <dbReference type="EMBL" id="SDE91781.1"/>
    </source>
</evidence>
<evidence type="ECO:0000259" key="11">
    <source>
        <dbReference type="PROSITE" id="PS50893"/>
    </source>
</evidence>
<dbReference type="GO" id="GO:0005524">
    <property type="term" value="F:ATP binding"/>
    <property type="evidence" value="ECO:0007669"/>
    <property type="project" value="UniProtKB-KW"/>
</dbReference>
<dbReference type="GO" id="GO:0015808">
    <property type="term" value="P:L-alanine transport"/>
    <property type="evidence" value="ECO:0007669"/>
    <property type="project" value="TreeGrafter"/>
</dbReference>
<dbReference type="STRING" id="282683.SAMN04488105_109218"/>
<dbReference type="GO" id="GO:0042941">
    <property type="term" value="P:D-alanine transmembrane transport"/>
    <property type="evidence" value="ECO:0007669"/>
    <property type="project" value="TreeGrafter"/>
</dbReference>
<dbReference type="InterPro" id="IPR032823">
    <property type="entry name" value="BCA_ABC_TP_C"/>
</dbReference>
<dbReference type="InterPro" id="IPR027417">
    <property type="entry name" value="P-loop_NTPase"/>
</dbReference>
<dbReference type="CDD" id="cd03219">
    <property type="entry name" value="ABC_Mj1267_LivG_branched"/>
    <property type="match status" value="1"/>
</dbReference>
<keyword evidence="6" id="KW-0067">ATP-binding</keyword>
<feature type="transmembrane region" description="Helical" evidence="10">
    <location>
        <begin position="133"/>
        <end position="151"/>
    </location>
</feature>
<evidence type="ECO:0000256" key="8">
    <source>
        <dbReference type="ARBA" id="ARBA00023136"/>
    </source>
</evidence>
<feature type="transmembrane region" description="Helical" evidence="10">
    <location>
        <begin position="294"/>
        <end position="319"/>
    </location>
</feature>
<dbReference type="PANTHER" id="PTHR45772:SF7">
    <property type="entry name" value="AMINO ACID ABC TRANSPORTER ATP-BINDING PROTEIN"/>
    <property type="match status" value="1"/>
</dbReference>
<dbReference type="GO" id="GO:0015192">
    <property type="term" value="F:L-phenylalanine transmembrane transporter activity"/>
    <property type="evidence" value="ECO:0007669"/>
    <property type="project" value="TreeGrafter"/>
</dbReference>
<organism evidence="12 13">
    <name type="scientific">Salipiger thiooxidans</name>
    <dbReference type="NCBI Taxonomy" id="282683"/>
    <lineage>
        <taxon>Bacteria</taxon>
        <taxon>Pseudomonadati</taxon>
        <taxon>Pseudomonadota</taxon>
        <taxon>Alphaproteobacteria</taxon>
        <taxon>Rhodobacterales</taxon>
        <taxon>Roseobacteraceae</taxon>
        <taxon>Salipiger</taxon>
    </lineage>
</organism>
<dbReference type="Pfam" id="PF02653">
    <property type="entry name" value="BPD_transp_2"/>
    <property type="match status" value="1"/>
</dbReference>
<evidence type="ECO:0000256" key="3">
    <source>
        <dbReference type="ARBA" id="ARBA00022475"/>
    </source>
</evidence>
<evidence type="ECO:0000313" key="13">
    <source>
        <dbReference type="Proteomes" id="UP000198994"/>
    </source>
</evidence>
<evidence type="ECO:0000256" key="6">
    <source>
        <dbReference type="ARBA" id="ARBA00022840"/>
    </source>
</evidence>
<dbReference type="AlphaFoldDB" id="A0A1G7GUL0"/>
<evidence type="ECO:0000256" key="7">
    <source>
        <dbReference type="ARBA" id="ARBA00022989"/>
    </source>
</evidence>
<dbReference type="GO" id="GO:1903806">
    <property type="term" value="P:L-isoleucine import across plasma membrane"/>
    <property type="evidence" value="ECO:0007669"/>
    <property type="project" value="TreeGrafter"/>
</dbReference>
<evidence type="ECO:0000256" key="10">
    <source>
        <dbReference type="SAM" id="Phobius"/>
    </source>
</evidence>
<dbReference type="Gene3D" id="3.40.50.300">
    <property type="entry name" value="P-loop containing nucleotide triphosphate hydrolases"/>
    <property type="match status" value="1"/>
</dbReference>
<dbReference type="EMBL" id="FNAV01000009">
    <property type="protein sequence ID" value="SDE91781.1"/>
    <property type="molecule type" value="Genomic_DNA"/>
</dbReference>
<evidence type="ECO:0000256" key="1">
    <source>
        <dbReference type="ARBA" id="ARBA00004651"/>
    </source>
</evidence>
<dbReference type="GO" id="GO:0005304">
    <property type="term" value="F:L-valine transmembrane transporter activity"/>
    <property type="evidence" value="ECO:0007669"/>
    <property type="project" value="TreeGrafter"/>
</dbReference>
<feature type="transmembrane region" description="Helical" evidence="10">
    <location>
        <begin position="171"/>
        <end position="188"/>
    </location>
</feature>
<evidence type="ECO:0000256" key="5">
    <source>
        <dbReference type="ARBA" id="ARBA00022741"/>
    </source>
</evidence>
<gene>
    <name evidence="12" type="ORF">SAMN04488105_109218</name>
</gene>
<feature type="transmembrane region" description="Helical" evidence="10">
    <location>
        <begin position="37"/>
        <end position="54"/>
    </location>
</feature>
<dbReference type="InterPro" id="IPR003439">
    <property type="entry name" value="ABC_transporter-like_ATP-bd"/>
</dbReference>